<organism evidence="1">
    <name type="scientific">marine metagenome</name>
    <dbReference type="NCBI Taxonomy" id="408172"/>
    <lineage>
        <taxon>unclassified sequences</taxon>
        <taxon>metagenomes</taxon>
        <taxon>ecological metagenomes</taxon>
    </lineage>
</organism>
<evidence type="ECO:0000313" key="1">
    <source>
        <dbReference type="EMBL" id="SVD23960.1"/>
    </source>
</evidence>
<dbReference type="AlphaFoldDB" id="A0A382TPI2"/>
<gene>
    <name evidence="1" type="ORF">METZ01_LOCUS376814</name>
</gene>
<accession>A0A382TPI2</accession>
<proteinExistence type="predicted"/>
<name>A0A382TPI2_9ZZZZ</name>
<reference evidence="1" key="1">
    <citation type="submission" date="2018-05" db="EMBL/GenBank/DDBJ databases">
        <authorList>
            <person name="Lanie J.A."/>
            <person name="Ng W.-L."/>
            <person name="Kazmierczak K.M."/>
            <person name="Andrzejewski T.M."/>
            <person name="Davidsen T.M."/>
            <person name="Wayne K.J."/>
            <person name="Tettelin H."/>
            <person name="Glass J.I."/>
            <person name="Rusch D."/>
            <person name="Podicherti R."/>
            <person name="Tsui H.-C.T."/>
            <person name="Winkler M.E."/>
        </authorList>
    </citation>
    <scope>NUCLEOTIDE SEQUENCE</scope>
</reference>
<dbReference type="EMBL" id="UINC01138180">
    <property type="protein sequence ID" value="SVD23960.1"/>
    <property type="molecule type" value="Genomic_DNA"/>
</dbReference>
<sequence length="87" mass="10556">MAKKKVKVKEHYVKKLLKTFSLTRKRKAKHKVININNYERYWDQSTPTGHQIRIVCQDDSTLHINLNWPKGYNPRIHNVDSKRWQTR</sequence>
<protein>
    <submittedName>
        <fullName evidence="1">Uncharacterized protein</fullName>
    </submittedName>
</protein>